<dbReference type="eggNOG" id="ENOG50339QU">
    <property type="taxonomic scope" value="Bacteria"/>
</dbReference>
<reference evidence="1 2" key="1">
    <citation type="submission" date="2013-08" db="EMBL/GenBank/DDBJ databases">
        <title>Genome of Pontibacillus chungwhensis.</title>
        <authorList>
            <person name="Wang Q."/>
            <person name="Wang G."/>
        </authorList>
    </citation>
    <scope>NUCLEOTIDE SEQUENCE [LARGE SCALE GENOMIC DNA]</scope>
    <source>
        <strain evidence="1 2">BH030062</strain>
    </source>
</reference>
<dbReference type="Proteomes" id="UP000030153">
    <property type="component" value="Unassembled WGS sequence"/>
</dbReference>
<evidence type="ECO:0000313" key="2">
    <source>
        <dbReference type="Proteomes" id="UP000030153"/>
    </source>
</evidence>
<dbReference type="AlphaFoldDB" id="A0A0A2V1L9"/>
<dbReference type="InterPro" id="IPR025619">
    <property type="entry name" value="YlzJ"/>
</dbReference>
<dbReference type="Pfam" id="PF14035">
    <property type="entry name" value="YlzJ"/>
    <property type="match status" value="1"/>
</dbReference>
<evidence type="ECO:0000313" key="1">
    <source>
        <dbReference type="EMBL" id="KGP92913.1"/>
    </source>
</evidence>
<dbReference type="STRING" id="1385513.N780_11230"/>
<dbReference type="RefSeq" id="WP_036778826.1">
    <property type="nucleotide sequence ID" value="NZ_AVBG01000001.1"/>
</dbReference>
<dbReference type="OrthoDB" id="1683573at2"/>
<proteinExistence type="predicted"/>
<accession>A0A0A2V1L9</accession>
<gene>
    <name evidence="1" type="ORF">N780_11230</name>
</gene>
<organism evidence="1 2">
    <name type="scientific">Pontibacillus chungwhensis BH030062</name>
    <dbReference type="NCBI Taxonomy" id="1385513"/>
    <lineage>
        <taxon>Bacteria</taxon>
        <taxon>Bacillati</taxon>
        <taxon>Bacillota</taxon>
        <taxon>Bacilli</taxon>
        <taxon>Bacillales</taxon>
        <taxon>Bacillaceae</taxon>
        <taxon>Pontibacillus</taxon>
    </lineage>
</organism>
<protein>
    <submittedName>
        <fullName evidence="1">Uncharacterized protein</fullName>
    </submittedName>
</protein>
<sequence>MIHYTPLSDYDIIEDDLSSYEKHQTMTIDGKMCRVEQLDDGSYQLVQLLSTDPQDYLNQQYMPGTILTNGLST</sequence>
<comment type="caution">
    <text evidence="1">The sequence shown here is derived from an EMBL/GenBank/DDBJ whole genome shotgun (WGS) entry which is preliminary data.</text>
</comment>
<name>A0A0A2V1L9_9BACI</name>
<keyword evidence="2" id="KW-1185">Reference proteome</keyword>
<dbReference type="EMBL" id="AVBG01000001">
    <property type="protein sequence ID" value="KGP92913.1"/>
    <property type="molecule type" value="Genomic_DNA"/>
</dbReference>